<dbReference type="KEGG" id="kmn:HW532_18400"/>
<name>A0A7S8C6U7_9HYPH</name>
<dbReference type="AlphaFoldDB" id="A0A7S8C6U7"/>
<accession>A0A7S8C6U7</accession>
<dbReference type="EMBL" id="CP058214">
    <property type="protein sequence ID" value="QPC44493.1"/>
    <property type="molecule type" value="Genomic_DNA"/>
</dbReference>
<dbReference type="Proteomes" id="UP000593594">
    <property type="component" value="Chromosome"/>
</dbReference>
<dbReference type="RefSeq" id="WP_213161863.1">
    <property type="nucleotide sequence ID" value="NZ_CP058214.1"/>
</dbReference>
<evidence type="ECO:0000313" key="2">
    <source>
        <dbReference type="Proteomes" id="UP000593594"/>
    </source>
</evidence>
<sequence>MAQFQSLTNWSPKRAHSFSMRRVEKIKHLLTEIGGCYGDVDECVVSECDRLIDGAFEELEAHLADALAEGRSL</sequence>
<reference evidence="1 2" key="1">
    <citation type="submission" date="2020-06" db="EMBL/GenBank/DDBJ databases">
        <title>Genome sequence of 2 isolates from Red Sea Mangroves.</title>
        <authorList>
            <person name="Sefrji F."/>
            <person name="Michoud G."/>
            <person name="Merlino G."/>
            <person name="Daffonchio D."/>
        </authorList>
    </citation>
    <scope>NUCLEOTIDE SEQUENCE [LARGE SCALE GENOMIC DNA]</scope>
    <source>
        <strain evidence="1 2">R1DC25</strain>
    </source>
</reference>
<organism evidence="1 2">
    <name type="scientific">Kaustia mangrovi</name>
    <dbReference type="NCBI Taxonomy" id="2593653"/>
    <lineage>
        <taxon>Bacteria</taxon>
        <taxon>Pseudomonadati</taxon>
        <taxon>Pseudomonadota</taxon>
        <taxon>Alphaproteobacteria</taxon>
        <taxon>Hyphomicrobiales</taxon>
        <taxon>Parvibaculaceae</taxon>
        <taxon>Kaustia</taxon>
    </lineage>
</organism>
<protein>
    <submittedName>
        <fullName evidence="1">Uncharacterized protein</fullName>
    </submittedName>
</protein>
<evidence type="ECO:0000313" key="1">
    <source>
        <dbReference type="EMBL" id="QPC44493.1"/>
    </source>
</evidence>
<gene>
    <name evidence="1" type="ORF">HW532_18400</name>
</gene>
<proteinExistence type="predicted"/>
<keyword evidence="2" id="KW-1185">Reference proteome</keyword>